<dbReference type="SMART" id="SM00369">
    <property type="entry name" value="LRR_TYP"/>
    <property type="match status" value="4"/>
</dbReference>
<evidence type="ECO:0000259" key="8">
    <source>
        <dbReference type="PROSITE" id="PS50089"/>
    </source>
</evidence>
<sequence length="803" mass="89766">MPFFSKLRRSSHDSPKKSSDNESKEDRLNLTMKCMQSQHTIEPVYDLSGCNAAFVPDQTFTYCKLLSKSTLLLFDNALTSLDGGGDLGDLISIKFLDIHNNKIFELPSGIGSLKNLVKLDISCNTLKYLPNSVAHLKHLEEINLENNKFTTVPECLCALPVLQKILLGGNKIKKIPKGIHQLQDSLQTLSVDTDHLHEPYKSLFKKVGLEDVLRQACSDAGVEYTGVKELEVVTDDYSNVTSKTVIDEDSGFSTTMTNYMMKKRQQMQDNIALEREREEQNADQLEMILKKSLDNKKQMCSDILDSPDDTAEYYNRKYKHQQMQIDLERQLRQTQDEEVGVYLANTASKDNMVEDMTAQQNAVDRELKGIVEVKDSEHCHLLADLLAGEKNTEAVMQEIISAAASKNAMFVAILEEQDSQLDEILATASSSAAELRKTEVLSAMQRMLTEAVMLESNSRQGDKLGWISSLIEESEHCDLHIKELLAARQTDYNSWSAMLLHDEECQAAAFKLLLLNNDLKRSNIVRQIKQVEQELVRLSSLELRKALLSMQYGSTKMLHQRKTLVELLRSLLSQKSEREQHLESWLDKMEDIHEGGREATDYWLIQYQRLMDVKPAGLINAEEQLEPSVVAVLDAAHAMVMTPLFARYNITFSGLIEMTEQEAAEMGIGPATYRSIQQALQHHLASVKLVDTTDEERVPSAPLPELDECAAAAACSAPSAPMLEDDGIKKAPGGQVMISAASVVHYVEAECVVCMENNSSIVLLPCGHVCVCHTCSVPISSCPMCRAGIYDKILLSGETTSQY</sequence>
<keyword evidence="6" id="KW-0175">Coiled coil</keyword>
<reference evidence="9" key="1">
    <citation type="submission" date="2017-11" db="EMBL/GenBank/DDBJ databases">
        <title>The sensing device of the deep-sea amphipod.</title>
        <authorList>
            <person name="Kobayashi H."/>
            <person name="Nagahama T."/>
            <person name="Arai W."/>
            <person name="Sasagawa Y."/>
            <person name="Umeda M."/>
            <person name="Hayashi T."/>
            <person name="Nikaido I."/>
            <person name="Watanabe H."/>
            <person name="Oguri K."/>
            <person name="Kitazato H."/>
            <person name="Fujioka K."/>
            <person name="Kido Y."/>
            <person name="Takami H."/>
        </authorList>
    </citation>
    <scope>NUCLEOTIDE SEQUENCE</scope>
    <source>
        <tissue evidence="9">Whole body</tissue>
    </source>
</reference>
<organism evidence="9">
    <name type="scientific">Hirondellea gigas</name>
    <dbReference type="NCBI Taxonomy" id="1518452"/>
    <lineage>
        <taxon>Eukaryota</taxon>
        <taxon>Metazoa</taxon>
        <taxon>Ecdysozoa</taxon>
        <taxon>Arthropoda</taxon>
        <taxon>Crustacea</taxon>
        <taxon>Multicrustacea</taxon>
        <taxon>Malacostraca</taxon>
        <taxon>Eumalacostraca</taxon>
        <taxon>Peracarida</taxon>
        <taxon>Amphipoda</taxon>
        <taxon>Amphilochidea</taxon>
        <taxon>Lysianassida</taxon>
        <taxon>Lysianassidira</taxon>
        <taxon>Lysianassoidea</taxon>
        <taxon>Lysianassidae</taxon>
        <taxon>Hirondellea</taxon>
    </lineage>
</organism>
<dbReference type="PANTHER" id="PTHR48051">
    <property type="match status" value="1"/>
</dbReference>
<dbReference type="InterPro" id="IPR050216">
    <property type="entry name" value="LRR_domain-containing"/>
</dbReference>
<evidence type="ECO:0000313" key="9">
    <source>
        <dbReference type="EMBL" id="LAC25483.1"/>
    </source>
</evidence>
<evidence type="ECO:0000256" key="2">
    <source>
        <dbReference type="ARBA" id="ARBA00022737"/>
    </source>
</evidence>
<dbReference type="Pfam" id="PF13920">
    <property type="entry name" value="zf-C3HC4_3"/>
    <property type="match status" value="1"/>
</dbReference>
<keyword evidence="1" id="KW-0433">Leucine-rich repeat</keyword>
<dbReference type="GO" id="GO:0008270">
    <property type="term" value="F:zinc ion binding"/>
    <property type="evidence" value="ECO:0007669"/>
    <property type="project" value="UniProtKB-KW"/>
</dbReference>
<dbReference type="InterPro" id="IPR013083">
    <property type="entry name" value="Znf_RING/FYVE/PHD"/>
</dbReference>
<evidence type="ECO:0000256" key="7">
    <source>
        <dbReference type="SAM" id="MobiDB-lite"/>
    </source>
</evidence>
<keyword evidence="2" id="KW-0677">Repeat</keyword>
<keyword evidence="3 5" id="KW-0863">Zinc-finger</keyword>
<dbReference type="SMART" id="SM00184">
    <property type="entry name" value="RING"/>
    <property type="match status" value="1"/>
</dbReference>
<dbReference type="AlphaFoldDB" id="A0A6A7G6D0"/>
<protein>
    <submittedName>
        <fullName evidence="9">E3 ubiquitin-protein ligase LRSAM1-like</fullName>
    </submittedName>
</protein>
<feature type="compositionally biased region" description="Basic and acidic residues" evidence="7">
    <location>
        <begin position="10"/>
        <end position="25"/>
    </location>
</feature>
<dbReference type="InterPro" id="IPR003591">
    <property type="entry name" value="Leu-rich_rpt_typical-subtyp"/>
</dbReference>
<evidence type="ECO:0000256" key="4">
    <source>
        <dbReference type="ARBA" id="ARBA00022833"/>
    </source>
</evidence>
<feature type="coiled-coil region" evidence="6">
    <location>
        <begin position="263"/>
        <end position="295"/>
    </location>
</feature>
<dbReference type="SUPFAM" id="SSF57850">
    <property type="entry name" value="RING/U-box"/>
    <property type="match status" value="1"/>
</dbReference>
<dbReference type="Gene3D" id="3.80.10.10">
    <property type="entry name" value="Ribonuclease Inhibitor"/>
    <property type="match status" value="1"/>
</dbReference>
<dbReference type="InterPro" id="IPR055414">
    <property type="entry name" value="LRR_R13L4/SHOC2-like"/>
</dbReference>
<keyword evidence="4" id="KW-0862">Zinc</keyword>
<dbReference type="PROSITE" id="PS50089">
    <property type="entry name" value="ZF_RING_2"/>
    <property type="match status" value="1"/>
</dbReference>
<evidence type="ECO:0000256" key="5">
    <source>
        <dbReference type="PROSITE-ProRule" id="PRU00175"/>
    </source>
</evidence>
<keyword evidence="3 5" id="KW-0479">Metal-binding</keyword>
<dbReference type="InterPro" id="IPR032675">
    <property type="entry name" value="LRR_dom_sf"/>
</dbReference>
<feature type="domain" description="RING-type" evidence="8">
    <location>
        <begin position="751"/>
        <end position="786"/>
    </location>
</feature>
<dbReference type="InterPro" id="IPR001841">
    <property type="entry name" value="Znf_RING"/>
</dbReference>
<evidence type="ECO:0000256" key="3">
    <source>
        <dbReference type="ARBA" id="ARBA00022771"/>
    </source>
</evidence>
<evidence type="ECO:0000256" key="6">
    <source>
        <dbReference type="SAM" id="Coils"/>
    </source>
</evidence>
<dbReference type="CDD" id="cd16515">
    <property type="entry name" value="RING-HC_LRSAM1"/>
    <property type="match status" value="1"/>
</dbReference>
<dbReference type="Pfam" id="PF23598">
    <property type="entry name" value="LRR_14"/>
    <property type="match status" value="1"/>
</dbReference>
<dbReference type="EMBL" id="IACT01006349">
    <property type="protein sequence ID" value="LAC25483.1"/>
    <property type="molecule type" value="mRNA"/>
</dbReference>
<dbReference type="SUPFAM" id="SSF52058">
    <property type="entry name" value="L domain-like"/>
    <property type="match status" value="1"/>
</dbReference>
<name>A0A6A7G6D0_9CRUS</name>
<proteinExistence type="evidence at transcript level"/>
<feature type="region of interest" description="Disordered" evidence="7">
    <location>
        <begin position="1"/>
        <end position="25"/>
    </location>
</feature>
<dbReference type="Gene3D" id="3.30.40.10">
    <property type="entry name" value="Zinc/RING finger domain, C3HC4 (zinc finger)"/>
    <property type="match status" value="1"/>
</dbReference>
<dbReference type="PANTHER" id="PTHR48051:SF54">
    <property type="entry name" value="LEUCINE-RICH REPEAT-CONTAINING PROTEIN"/>
    <property type="match status" value="1"/>
</dbReference>
<dbReference type="GO" id="GO:0005737">
    <property type="term" value="C:cytoplasm"/>
    <property type="evidence" value="ECO:0007669"/>
    <property type="project" value="TreeGrafter"/>
</dbReference>
<accession>A0A6A7G6D0</accession>
<evidence type="ECO:0000256" key="1">
    <source>
        <dbReference type="ARBA" id="ARBA00022614"/>
    </source>
</evidence>